<evidence type="ECO:0000313" key="2">
    <source>
        <dbReference type="Proteomes" id="UP001165267"/>
    </source>
</evidence>
<evidence type="ECO:0000313" key="1">
    <source>
        <dbReference type="EMBL" id="MCR2745789.1"/>
    </source>
</evidence>
<organism evidence="1 2">
    <name type="scientific">Limnobacter parvus</name>
    <dbReference type="NCBI Taxonomy" id="2939690"/>
    <lineage>
        <taxon>Bacteria</taxon>
        <taxon>Pseudomonadati</taxon>
        <taxon>Pseudomonadota</taxon>
        <taxon>Betaproteobacteria</taxon>
        <taxon>Burkholderiales</taxon>
        <taxon>Burkholderiaceae</taxon>
        <taxon>Limnobacter</taxon>
    </lineage>
</organism>
<dbReference type="EMBL" id="JANKHG010000014">
    <property type="protein sequence ID" value="MCR2745789.1"/>
    <property type="molecule type" value="Genomic_DNA"/>
</dbReference>
<accession>A0ABT1XI93</accession>
<proteinExistence type="predicted"/>
<comment type="caution">
    <text evidence="1">The sequence shown here is derived from an EMBL/GenBank/DDBJ whole genome shotgun (WGS) entry which is preliminary data.</text>
</comment>
<name>A0ABT1XI93_9BURK</name>
<dbReference type="RefSeq" id="WP_257511021.1">
    <property type="nucleotide sequence ID" value="NZ_JANKHG010000014.1"/>
</dbReference>
<sequence>MAGTQRVGLWFGAGLESALAARAVLNELQAERPGAGWVLFGPRSSLFLFEMDDRVAVYIPLRALEPRRSAQSRLSYFLEKRAQFKKLRGLQLNECFGVSLLSGGSTSQSSNYQKIEHTQFKHVQRMLGVGGRFIERELSVFLAAERPLLEAGPQALAFATQYHRKINPAHLKVLVLYNAAEGDLEFSANTQLDVQTIPFPNQQASVLVAVITNGDRLLARQLVQKHPDWLQVDYAQAMGLIAYADRVISNSEVVTRICQEMGRQDRILLGKSNSEIGAQAGVAPPSAI</sequence>
<dbReference type="Proteomes" id="UP001165267">
    <property type="component" value="Unassembled WGS sequence"/>
</dbReference>
<gene>
    <name evidence="1" type="ORF">NSP04_03915</name>
</gene>
<keyword evidence="2" id="KW-1185">Reference proteome</keyword>
<protein>
    <submittedName>
        <fullName evidence="1">Uncharacterized protein</fullName>
    </submittedName>
</protein>
<reference evidence="1" key="1">
    <citation type="submission" date="2022-07" db="EMBL/GenBank/DDBJ databases">
        <authorList>
            <person name="Xamxidin M."/>
        </authorList>
    </citation>
    <scope>NUCLEOTIDE SEQUENCE</scope>
    <source>
        <strain evidence="1">YS8-69</strain>
    </source>
</reference>